<dbReference type="InParanoid" id="W0DTI6"/>
<comment type="function">
    <text evidence="2">Antitoxin component of a type II toxin-antitoxin (TA) system.</text>
</comment>
<name>W0DTI6_9GAMM</name>
<dbReference type="InterPro" id="IPR006442">
    <property type="entry name" value="Antitoxin_Phd/YefM"/>
</dbReference>
<protein>
    <recommendedName>
        <fullName evidence="2">Antitoxin</fullName>
    </recommendedName>
</protein>
<accession>W0DTI6</accession>
<dbReference type="OrthoDB" id="9800503at2"/>
<evidence type="ECO:0000256" key="2">
    <source>
        <dbReference type="RuleBase" id="RU362080"/>
    </source>
</evidence>
<dbReference type="AlphaFoldDB" id="W0DTI6"/>
<dbReference type="InterPro" id="IPR036165">
    <property type="entry name" value="YefM-like_sf"/>
</dbReference>
<evidence type="ECO:0000256" key="1">
    <source>
        <dbReference type="ARBA" id="ARBA00009981"/>
    </source>
</evidence>
<dbReference type="STRING" id="717772.THIAE_08215"/>
<dbReference type="Gene3D" id="3.40.1620.10">
    <property type="entry name" value="YefM-like domain"/>
    <property type="match status" value="1"/>
</dbReference>
<dbReference type="Pfam" id="PF02604">
    <property type="entry name" value="PhdYeFM_antitox"/>
    <property type="match status" value="1"/>
</dbReference>
<dbReference type="Proteomes" id="UP000005380">
    <property type="component" value="Chromosome"/>
</dbReference>
<evidence type="ECO:0000313" key="3">
    <source>
        <dbReference type="EMBL" id="AHF01742.1"/>
    </source>
</evidence>
<dbReference type="eggNOG" id="COG4118">
    <property type="taxonomic scope" value="Bacteria"/>
</dbReference>
<dbReference type="HOGENOM" id="CLU_163140_3_1_6"/>
<gene>
    <name evidence="3" type="ORF">THIAE_08215</name>
</gene>
<evidence type="ECO:0000313" key="4">
    <source>
        <dbReference type="Proteomes" id="UP000005380"/>
    </source>
</evidence>
<dbReference type="EMBL" id="CP007030">
    <property type="protein sequence ID" value="AHF01742.1"/>
    <property type="molecule type" value="Genomic_DNA"/>
</dbReference>
<organism evidence="3 4">
    <name type="scientific">Thiomicrospira aerophila AL3</name>
    <dbReference type="NCBI Taxonomy" id="717772"/>
    <lineage>
        <taxon>Bacteria</taxon>
        <taxon>Pseudomonadati</taxon>
        <taxon>Pseudomonadota</taxon>
        <taxon>Gammaproteobacteria</taxon>
        <taxon>Thiotrichales</taxon>
        <taxon>Piscirickettsiaceae</taxon>
        <taxon>Thiomicrospira</taxon>
    </lineage>
</organism>
<reference evidence="3 4" key="1">
    <citation type="submission" date="2013-12" db="EMBL/GenBank/DDBJ databases">
        <authorList>
            <consortium name="DOE Joint Genome Institute"/>
            <person name="Kappler U."/>
            <person name="Huntemann M."/>
            <person name="Han J."/>
            <person name="Chen A."/>
            <person name="Kyrpides N."/>
            <person name="Mavromatis K."/>
            <person name="Markowitz V."/>
            <person name="Palaniappan K."/>
            <person name="Ivanova N."/>
            <person name="Schaumberg A."/>
            <person name="Pati A."/>
            <person name="Liolios K."/>
            <person name="Nordberg H.P."/>
            <person name="Cantor M.N."/>
            <person name="Hua S.X."/>
            <person name="Woyke T."/>
        </authorList>
    </citation>
    <scope>NUCLEOTIDE SEQUENCE [LARGE SCALE GENOMIC DNA]</scope>
    <source>
        <strain evidence="4">AL2</strain>
    </source>
</reference>
<proteinExistence type="inferred from homology"/>
<sequence length="81" mass="9002">MHAVNMFEAKSQLSRLIEAIESHQEKEIIIARHGRPVAKLVPLDTTPDTTLRIGVAKHLIIPDDIDAHNDQVAKLFLGQDA</sequence>
<dbReference type="RefSeq" id="WP_006460730.1">
    <property type="nucleotide sequence ID" value="NZ_CP007030.1"/>
</dbReference>
<dbReference type="SUPFAM" id="SSF143120">
    <property type="entry name" value="YefM-like"/>
    <property type="match status" value="1"/>
</dbReference>
<comment type="similarity">
    <text evidence="1 2">Belongs to the phD/YefM antitoxin family.</text>
</comment>
<dbReference type="KEGG" id="tao:THIAE_08215"/>
<keyword evidence="4" id="KW-1185">Reference proteome</keyword>